<dbReference type="RefSeq" id="WP_154571120.1">
    <property type="nucleotide sequence ID" value="NZ_VWSJ01000027.1"/>
</dbReference>
<sequence length="413" mass="48514">MFSKREKGHYVDKIIKPVAVKEEEFQSFLNTKPKDKSAILYFHIPFCDNICSFCNLNRTKLNDELEEYTKYILKSIEYYSRFPYIKEKMFKSIYFGGGTPTILNESQLEQILTAINLNFNISKDVEFSSESTLHNLNLSKLKLMQNLGINRYSIGIQTFSNMGRKLLNRVGDKNSAIKKLSKIKENFDGLVCVDIIYNYPNQSLKELIEDTIILKNLEVDSSSFYSLQFHEGSEFLKKYNPSYYDLNTDKLLHNTFLKEMLESNYKLLEYTKINKINRDKYLYIRLSHDGVDILPIGVGAGGKIGDYSIFNIKKDLKIISFNDEINQKFTKFISLFQYNNIDLNLVKSYLDDKSFEKELKFFKECEKFGYLKIENQCLNFSFDGIFWGNTIAKEVSKIARKYFLRIYDNRKKI</sequence>
<evidence type="ECO:0000256" key="1">
    <source>
        <dbReference type="ARBA" id="ARBA00001966"/>
    </source>
</evidence>
<evidence type="ECO:0000256" key="5">
    <source>
        <dbReference type="ARBA" id="ARBA00023014"/>
    </source>
</evidence>
<evidence type="ECO:0000313" key="7">
    <source>
        <dbReference type="EMBL" id="MSN96858.1"/>
    </source>
</evidence>
<reference evidence="7 8" key="2">
    <citation type="submission" date="2020-03" db="EMBL/GenBank/DDBJ databases">
        <title>Campylobacter portucalensis sp. nov., a new species of Campylobacter isolated from the reproductive tract of bulls.</title>
        <authorList>
            <person name="Silva M.F."/>
            <person name="Pereira G."/>
            <person name="Carneiro C."/>
            <person name="Hemphill A."/>
            <person name="Mateus L."/>
            <person name="Lopes-Da-Costa L."/>
            <person name="Silva E."/>
        </authorList>
    </citation>
    <scope>NUCLEOTIDE SEQUENCE [LARGE SCALE GENOMIC DNA]</scope>
    <source>
        <strain evidence="7 8">FMV-PI01</strain>
    </source>
</reference>
<keyword evidence="5" id="KW-0411">Iron-sulfur</keyword>
<dbReference type="Proteomes" id="UP000476338">
    <property type="component" value="Unassembled WGS sequence"/>
</dbReference>
<organism evidence="7 8">
    <name type="scientific">Campylobacter portucalensis</name>
    <dbReference type="NCBI Taxonomy" id="2608384"/>
    <lineage>
        <taxon>Bacteria</taxon>
        <taxon>Pseudomonadati</taxon>
        <taxon>Campylobacterota</taxon>
        <taxon>Epsilonproteobacteria</taxon>
        <taxon>Campylobacterales</taxon>
        <taxon>Campylobacteraceae</taxon>
        <taxon>Campylobacter</taxon>
    </lineage>
</organism>
<dbReference type="GO" id="GO:0006779">
    <property type="term" value="P:porphyrin-containing compound biosynthetic process"/>
    <property type="evidence" value="ECO:0007669"/>
    <property type="project" value="TreeGrafter"/>
</dbReference>
<comment type="cofactor">
    <cofactor evidence="1">
        <name>[4Fe-4S] cluster</name>
        <dbReference type="ChEBI" id="CHEBI:49883"/>
    </cofactor>
</comment>
<dbReference type="InterPro" id="IPR034505">
    <property type="entry name" value="Coproporphyrinogen-III_oxidase"/>
</dbReference>
<dbReference type="PROSITE" id="PS51918">
    <property type="entry name" value="RADICAL_SAM"/>
    <property type="match status" value="1"/>
</dbReference>
<dbReference type="InterPro" id="IPR007197">
    <property type="entry name" value="rSAM"/>
</dbReference>
<dbReference type="SFLD" id="SFLDG01065">
    <property type="entry name" value="anaerobic_coproporphyrinogen-I"/>
    <property type="match status" value="1"/>
</dbReference>
<dbReference type="CDD" id="cd01335">
    <property type="entry name" value="Radical_SAM"/>
    <property type="match status" value="1"/>
</dbReference>
<evidence type="ECO:0000256" key="2">
    <source>
        <dbReference type="ARBA" id="ARBA00022691"/>
    </source>
</evidence>
<dbReference type="GO" id="GO:0003824">
    <property type="term" value="F:catalytic activity"/>
    <property type="evidence" value="ECO:0007669"/>
    <property type="project" value="InterPro"/>
</dbReference>
<dbReference type="InterPro" id="IPR006638">
    <property type="entry name" value="Elp3/MiaA/NifB-like_rSAM"/>
</dbReference>
<dbReference type="GO" id="GO:0046872">
    <property type="term" value="F:metal ion binding"/>
    <property type="evidence" value="ECO:0007669"/>
    <property type="project" value="UniProtKB-KW"/>
</dbReference>
<dbReference type="Pfam" id="PF04055">
    <property type="entry name" value="Radical_SAM"/>
    <property type="match status" value="1"/>
</dbReference>
<dbReference type="AlphaFoldDB" id="A0A6L5WHY2"/>
<keyword evidence="8" id="KW-1185">Reference proteome</keyword>
<gene>
    <name evidence="7" type="ORF">F1B92_06725</name>
</gene>
<evidence type="ECO:0000256" key="4">
    <source>
        <dbReference type="ARBA" id="ARBA00023004"/>
    </source>
</evidence>
<protein>
    <submittedName>
        <fullName evidence="7">Radical SAM protein</fullName>
    </submittedName>
</protein>
<dbReference type="SMART" id="SM00729">
    <property type="entry name" value="Elp3"/>
    <property type="match status" value="1"/>
</dbReference>
<dbReference type="Gene3D" id="3.20.20.70">
    <property type="entry name" value="Aldolase class I"/>
    <property type="match status" value="1"/>
</dbReference>
<dbReference type="EMBL" id="VWSJ01000027">
    <property type="protein sequence ID" value="MSN96858.1"/>
    <property type="molecule type" value="Genomic_DNA"/>
</dbReference>
<proteinExistence type="predicted"/>
<feature type="domain" description="Radical SAM core" evidence="6">
    <location>
        <begin position="32"/>
        <end position="277"/>
    </location>
</feature>
<evidence type="ECO:0000313" key="8">
    <source>
        <dbReference type="Proteomes" id="UP000476338"/>
    </source>
</evidence>
<keyword evidence="3" id="KW-0479">Metal-binding</keyword>
<evidence type="ECO:0000259" key="6">
    <source>
        <dbReference type="PROSITE" id="PS51918"/>
    </source>
</evidence>
<evidence type="ECO:0000256" key="3">
    <source>
        <dbReference type="ARBA" id="ARBA00022723"/>
    </source>
</evidence>
<dbReference type="PANTHER" id="PTHR13932">
    <property type="entry name" value="COPROPORPHYRINIGEN III OXIDASE"/>
    <property type="match status" value="1"/>
</dbReference>
<dbReference type="PANTHER" id="PTHR13932:SF5">
    <property type="entry name" value="RADICAL S-ADENOSYL METHIONINE DOMAIN-CONTAINING PROTEIN 1, MITOCHONDRIAL"/>
    <property type="match status" value="1"/>
</dbReference>
<reference evidence="7 8" key="1">
    <citation type="submission" date="2019-09" db="EMBL/GenBank/DDBJ databases">
        <authorList>
            <person name="Silva M."/>
            <person name="Pereira G."/>
            <person name="Lopes-Da-Costa L."/>
            <person name="Silva E."/>
        </authorList>
    </citation>
    <scope>NUCLEOTIDE SEQUENCE [LARGE SCALE GENOMIC DNA]</scope>
    <source>
        <strain evidence="7 8">FMV-PI01</strain>
    </source>
</reference>
<keyword evidence="2" id="KW-0949">S-adenosyl-L-methionine</keyword>
<dbReference type="SUPFAM" id="SSF102114">
    <property type="entry name" value="Radical SAM enzymes"/>
    <property type="match status" value="1"/>
</dbReference>
<accession>A0A6L5WHY2</accession>
<name>A0A6L5WHY2_9BACT</name>
<dbReference type="GO" id="GO:0005737">
    <property type="term" value="C:cytoplasm"/>
    <property type="evidence" value="ECO:0007669"/>
    <property type="project" value="TreeGrafter"/>
</dbReference>
<keyword evidence="4" id="KW-0408">Iron</keyword>
<dbReference type="GO" id="GO:0051539">
    <property type="term" value="F:4 iron, 4 sulfur cluster binding"/>
    <property type="evidence" value="ECO:0007669"/>
    <property type="project" value="TreeGrafter"/>
</dbReference>
<dbReference type="InterPro" id="IPR013785">
    <property type="entry name" value="Aldolase_TIM"/>
</dbReference>
<dbReference type="InterPro" id="IPR058240">
    <property type="entry name" value="rSAM_sf"/>
</dbReference>
<comment type="caution">
    <text evidence="7">The sequence shown here is derived from an EMBL/GenBank/DDBJ whole genome shotgun (WGS) entry which is preliminary data.</text>
</comment>
<dbReference type="SFLD" id="SFLDS00029">
    <property type="entry name" value="Radical_SAM"/>
    <property type="match status" value="1"/>
</dbReference>